<dbReference type="SMART" id="SM00645">
    <property type="entry name" value="Pept_C1"/>
    <property type="match status" value="1"/>
</dbReference>
<evidence type="ECO:0000313" key="4">
    <source>
        <dbReference type="Proteomes" id="UP000050346"/>
    </source>
</evidence>
<feature type="domain" description="Peptidase C1A papain C-terminal" evidence="2">
    <location>
        <begin position="60"/>
        <end position="267"/>
    </location>
</feature>
<comment type="similarity">
    <text evidence="1">Belongs to the peptidase C1 family.</text>
</comment>
<dbReference type="SMR" id="A0A0P9S3F3"/>
<evidence type="ECO:0000313" key="3">
    <source>
        <dbReference type="EMBL" id="KPX20024.1"/>
    </source>
</evidence>
<dbReference type="GO" id="GO:0006508">
    <property type="term" value="P:proteolysis"/>
    <property type="evidence" value="ECO:0007669"/>
    <property type="project" value="UniProtKB-KW"/>
</dbReference>
<dbReference type="AlphaFoldDB" id="A0A0P9S3F3"/>
<dbReference type="PROSITE" id="PS00639">
    <property type="entry name" value="THIOL_PROTEASE_HIS"/>
    <property type="match status" value="1"/>
</dbReference>
<dbReference type="InterPro" id="IPR025660">
    <property type="entry name" value="Pept_his_AS"/>
</dbReference>
<dbReference type="InterPro" id="IPR000668">
    <property type="entry name" value="Peptidase_C1A_C"/>
</dbReference>
<protein>
    <submittedName>
        <fullName evidence="3">Papain cysteine protease family protein</fullName>
    </submittedName>
</protein>
<keyword evidence="3" id="KW-0645">Protease</keyword>
<accession>A0A0P9S3F3</accession>
<gene>
    <name evidence="3" type="ORF">ALO71_04282</name>
</gene>
<dbReference type="InterPro" id="IPR013128">
    <property type="entry name" value="Peptidase_C1A"/>
</dbReference>
<dbReference type="InterPro" id="IPR038765">
    <property type="entry name" value="Papain-like_cys_pep_sf"/>
</dbReference>
<dbReference type="PANTHER" id="PTHR12411">
    <property type="entry name" value="CYSTEINE PROTEASE FAMILY C1-RELATED"/>
    <property type="match status" value="1"/>
</dbReference>
<dbReference type="SUPFAM" id="SSF54001">
    <property type="entry name" value="Cysteine proteinases"/>
    <property type="match status" value="1"/>
</dbReference>
<comment type="caution">
    <text evidence="3">The sequence shown here is derived from an EMBL/GenBank/DDBJ whole genome shotgun (WGS) entry which is preliminary data.</text>
</comment>
<name>A0A0P9S3F3_PSEA0</name>
<dbReference type="PATRIC" id="fig|235272.12.peg.452"/>
<dbReference type="GO" id="GO:0008234">
    <property type="term" value="F:cysteine-type peptidase activity"/>
    <property type="evidence" value="ECO:0007669"/>
    <property type="project" value="InterPro"/>
</dbReference>
<organism evidence="3 4">
    <name type="scientific">Pseudomonas amygdali pv. dendropanacis</name>
    <dbReference type="NCBI Taxonomy" id="235272"/>
    <lineage>
        <taxon>Bacteria</taxon>
        <taxon>Pseudomonadati</taxon>
        <taxon>Pseudomonadota</taxon>
        <taxon>Gammaproteobacteria</taxon>
        <taxon>Pseudomonadales</taxon>
        <taxon>Pseudomonadaceae</taxon>
        <taxon>Pseudomonas</taxon>
        <taxon>Pseudomonas amygdali</taxon>
    </lineage>
</organism>
<evidence type="ECO:0000256" key="1">
    <source>
        <dbReference type="ARBA" id="ARBA00008455"/>
    </source>
</evidence>
<dbReference type="Pfam" id="PF00112">
    <property type="entry name" value="Peptidase_C1"/>
    <property type="match status" value="1"/>
</dbReference>
<evidence type="ECO:0000259" key="2">
    <source>
        <dbReference type="SMART" id="SM00645"/>
    </source>
</evidence>
<dbReference type="Proteomes" id="UP000050346">
    <property type="component" value="Unassembled WGS sequence"/>
</dbReference>
<sequence>MKFNPRLPKTCLHEDCQPFRQCLTRRYEMTYTVKQYGWIRDLPDHRDHLYAAPTTALAALPHMVDLRPHCPPVYDQGQLGSCTANGIAGAIQFDRMKQKLTPAFEPSRLFIYYNERVIEHTVDSDSGAMIRHGIKSVAEQGDCPEKEWPYEIEKFAVKPPAACYKDARKYKAVSYQKVAQNLNQMKGCLAAGYPFVIGFSVYESFESKKVAQTGHAPMPGPHEKMLGGHCVLAVGYNDAHQHFILRNSWGTGWGMEGYFTLPYSYLLDENLSTDFWTIRVVAA</sequence>
<dbReference type="Gene3D" id="3.90.70.10">
    <property type="entry name" value="Cysteine proteinases"/>
    <property type="match status" value="1"/>
</dbReference>
<dbReference type="EMBL" id="LJQG01000137">
    <property type="protein sequence ID" value="KPX20024.1"/>
    <property type="molecule type" value="Genomic_DNA"/>
</dbReference>
<dbReference type="CDD" id="cd02619">
    <property type="entry name" value="Peptidase_C1"/>
    <property type="match status" value="1"/>
</dbReference>
<keyword evidence="3" id="KW-0378">Hydrolase</keyword>
<proteinExistence type="inferred from homology"/>
<reference evidence="3 4" key="1">
    <citation type="submission" date="2015-09" db="EMBL/GenBank/DDBJ databases">
        <title>Genome announcement of multiple Pseudomonas syringae strains.</title>
        <authorList>
            <person name="Thakur S."/>
            <person name="Wang P.W."/>
            <person name="Gong Y."/>
            <person name="Weir B.S."/>
            <person name="Guttman D.S."/>
        </authorList>
    </citation>
    <scope>NUCLEOTIDE SEQUENCE [LARGE SCALE GENOMIC DNA]</scope>
    <source>
        <strain evidence="3 4">ICMP9150</strain>
    </source>
</reference>